<feature type="compositionally biased region" description="Acidic residues" evidence="1">
    <location>
        <begin position="39"/>
        <end position="54"/>
    </location>
</feature>
<name>A0ABS8W233_DATST</name>
<feature type="non-terminal residue" evidence="2">
    <location>
        <position position="80"/>
    </location>
</feature>
<keyword evidence="3" id="KW-1185">Reference proteome</keyword>
<organism evidence="2 3">
    <name type="scientific">Datura stramonium</name>
    <name type="common">Jimsonweed</name>
    <name type="synonym">Common thornapple</name>
    <dbReference type="NCBI Taxonomy" id="4076"/>
    <lineage>
        <taxon>Eukaryota</taxon>
        <taxon>Viridiplantae</taxon>
        <taxon>Streptophyta</taxon>
        <taxon>Embryophyta</taxon>
        <taxon>Tracheophyta</taxon>
        <taxon>Spermatophyta</taxon>
        <taxon>Magnoliopsida</taxon>
        <taxon>eudicotyledons</taxon>
        <taxon>Gunneridae</taxon>
        <taxon>Pentapetalae</taxon>
        <taxon>asterids</taxon>
        <taxon>lamiids</taxon>
        <taxon>Solanales</taxon>
        <taxon>Solanaceae</taxon>
        <taxon>Solanoideae</taxon>
        <taxon>Datureae</taxon>
        <taxon>Datura</taxon>
    </lineage>
</organism>
<sequence>MTRTDGRLLCQNTVITCLVFVDLTMFLPEEGTCNAEKGNDDDEESGDDDTEVEESGDKESAAKKSSEQVGDSDPTTTPEA</sequence>
<evidence type="ECO:0000256" key="1">
    <source>
        <dbReference type="SAM" id="MobiDB-lite"/>
    </source>
</evidence>
<comment type="caution">
    <text evidence="2">The sequence shown here is derived from an EMBL/GenBank/DDBJ whole genome shotgun (WGS) entry which is preliminary data.</text>
</comment>
<gene>
    <name evidence="2" type="ORF">HAX54_044047</name>
</gene>
<proteinExistence type="predicted"/>
<accession>A0ABS8W233</accession>
<feature type="region of interest" description="Disordered" evidence="1">
    <location>
        <begin position="31"/>
        <end position="80"/>
    </location>
</feature>
<protein>
    <submittedName>
        <fullName evidence="2">Uncharacterized protein</fullName>
    </submittedName>
</protein>
<evidence type="ECO:0000313" key="3">
    <source>
        <dbReference type="Proteomes" id="UP000823775"/>
    </source>
</evidence>
<reference evidence="2 3" key="1">
    <citation type="journal article" date="2021" name="BMC Genomics">
        <title>Datura genome reveals duplications of psychoactive alkaloid biosynthetic genes and high mutation rate following tissue culture.</title>
        <authorList>
            <person name="Rajewski A."/>
            <person name="Carter-House D."/>
            <person name="Stajich J."/>
            <person name="Litt A."/>
        </authorList>
    </citation>
    <scope>NUCLEOTIDE SEQUENCE [LARGE SCALE GENOMIC DNA]</scope>
    <source>
        <strain evidence="2">AR-01</strain>
    </source>
</reference>
<dbReference type="Proteomes" id="UP000823775">
    <property type="component" value="Unassembled WGS sequence"/>
</dbReference>
<feature type="compositionally biased region" description="Basic and acidic residues" evidence="1">
    <location>
        <begin position="55"/>
        <end position="66"/>
    </location>
</feature>
<evidence type="ECO:0000313" key="2">
    <source>
        <dbReference type="EMBL" id="MCE2056099.1"/>
    </source>
</evidence>
<dbReference type="EMBL" id="JACEIK010006670">
    <property type="protein sequence ID" value="MCE2056099.1"/>
    <property type="molecule type" value="Genomic_DNA"/>
</dbReference>
<feature type="compositionally biased region" description="Polar residues" evidence="1">
    <location>
        <begin position="67"/>
        <end position="80"/>
    </location>
</feature>